<feature type="domain" description="TEA" evidence="4">
    <location>
        <begin position="25"/>
        <end position="99"/>
    </location>
</feature>
<evidence type="ECO:0000313" key="6">
    <source>
        <dbReference type="Proteomes" id="UP001215280"/>
    </source>
</evidence>
<comment type="caution">
    <text evidence="5">The sequence shown here is derived from an EMBL/GenBank/DDBJ whole genome shotgun (WGS) entry which is preliminary data.</text>
</comment>
<dbReference type="GO" id="GO:0003700">
    <property type="term" value="F:DNA-binding transcription factor activity"/>
    <property type="evidence" value="ECO:0007669"/>
    <property type="project" value="InterPro"/>
</dbReference>
<proteinExistence type="inferred from homology"/>
<protein>
    <recommendedName>
        <fullName evidence="4">TEA domain-containing protein</fullName>
    </recommendedName>
</protein>
<dbReference type="Gene3D" id="6.10.20.40">
    <property type="entry name" value="TEA/ATTS domain"/>
    <property type="match status" value="1"/>
</dbReference>
<dbReference type="InterPro" id="IPR000818">
    <property type="entry name" value="TEA/ATTS_dom"/>
</dbReference>
<name>A0AAD7INH4_9AGAR</name>
<evidence type="ECO:0000256" key="1">
    <source>
        <dbReference type="ARBA" id="ARBA00008421"/>
    </source>
</evidence>
<feature type="non-terminal residue" evidence="5">
    <location>
        <position position="1"/>
    </location>
</feature>
<feature type="DNA-binding region" description="TEA" evidence="2">
    <location>
        <begin position="25"/>
        <end position="99"/>
    </location>
</feature>
<sequence>TPQNQTPSSELLKTVLRVRKTWKTLRGGEMVWPLELEAALLEGLEQYQPDDTRETRMLGRFPRRNRFIAEYILEKTGKYRSAKQVGSRLQQLRESCGGEKLMHLLSPFRQPNSRGSCTCRDSDLNSPVSPHIEEGLFPAMSSRHTVMYVDIIPEGSPDRPDSTKASSSWSDSGEVLHASPHPRHLRSIDPTISFMSEIPIIASSQFTVYSEDLILHAETVPLVLLTDKAPRTGFLYSTMLVPKYWKILLDSPDPTRFTIFQEVLSEENSSLLFSATFRFSYP</sequence>
<dbReference type="InterPro" id="IPR038096">
    <property type="entry name" value="TEA/ATTS_sf"/>
</dbReference>
<dbReference type="EMBL" id="JARJLG010000099">
    <property type="protein sequence ID" value="KAJ7746158.1"/>
    <property type="molecule type" value="Genomic_DNA"/>
</dbReference>
<dbReference type="SMART" id="SM00426">
    <property type="entry name" value="TEA"/>
    <property type="match status" value="1"/>
</dbReference>
<feature type="compositionally biased region" description="Low complexity" evidence="3">
    <location>
        <begin position="163"/>
        <end position="172"/>
    </location>
</feature>
<dbReference type="PROSITE" id="PS51088">
    <property type="entry name" value="TEA_2"/>
    <property type="match status" value="1"/>
</dbReference>
<accession>A0AAD7INH4</accession>
<organism evidence="5 6">
    <name type="scientific">Mycena maculata</name>
    <dbReference type="NCBI Taxonomy" id="230809"/>
    <lineage>
        <taxon>Eukaryota</taxon>
        <taxon>Fungi</taxon>
        <taxon>Dikarya</taxon>
        <taxon>Basidiomycota</taxon>
        <taxon>Agaricomycotina</taxon>
        <taxon>Agaricomycetes</taxon>
        <taxon>Agaricomycetidae</taxon>
        <taxon>Agaricales</taxon>
        <taxon>Marasmiineae</taxon>
        <taxon>Mycenaceae</taxon>
        <taxon>Mycena</taxon>
    </lineage>
</organism>
<dbReference type="Pfam" id="PF01285">
    <property type="entry name" value="TEA"/>
    <property type="match status" value="1"/>
</dbReference>
<reference evidence="5" key="1">
    <citation type="submission" date="2023-03" db="EMBL/GenBank/DDBJ databases">
        <title>Massive genome expansion in bonnet fungi (Mycena s.s.) driven by repeated elements and novel gene families across ecological guilds.</title>
        <authorList>
            <consortium name="Lawrence Berkeley National Laboratory"/>
            <person name="Harder C.B."/>
            <person name="Miyauchi S."/>
            <person name="Viragh M."/>
            <person name="Kuo A."/>
            <person name="Thoen E."/>
            <person name="Andreopoulos B."/>
            <person name="Lu D."/>
            <person name="Skrede I."/>
            <person name="Drula E."/>
            <person name="Henrissat B."/>
            <person name="Morin E."/>
            <person name="Kohler A."/>
            <person name="Barry K."/>
            <person name="LaButti K."/>
            <person name="Morin E."/>
            <person name="Salamov A."/>
            <person name="Lipzen A."/>
            <person name="Mereny Z."/>
            <person name="Hegedus B."/>
            <person name="Baldrian P."/>
            <person name="Stursova M."/>
            <person name="Weitz H."/>
            <person name="Taylor A."/>
            <person name="Grigoriev I.V."/>
            <person name="Nagy L.G."/>
            <person name="Martin F."/>
            <person name="Kauserud H."/>
        </authorList>
    </citation>
    <scope>NUCLEOTIDE SEQUENCE</scope>
    <source>
        <strain evidence="5">CBHHK188m</strain>
    </source>
</reference>
<feature type="non-terminal residue" evidence="5">
    <location>
        <position position="282"/>
    </location>
</feature>
<feature type="region of interest" description="Disordered" evidence="3">
    <location>
        <begin position="152"/>
        <end position="181"/>
    </location>
</feature>
<keyword evidence="6" id="KW-1185">Reference proteome</keyword>
<dbReference type="AlphaFoldDB" id="A0AAD7INH4"/>
<evidence type="ECO:0000256" key="2">
    <source>
        <dbReference type="PROSITE-ProRule" id="PRU00505"/>
    </source>
</evidence>
<evidence type="ECO:0000313" key="5">
    <source>
        <dbReference type="EMBL" id="KAJ7746158.1"/>
    </source>
</evidence>
<comment type="similarity">
    <text evidence="1">Belongs to the TEC1 family.</text>
</comment>
<evidence type="ECO:0000259" key="4">
    <source>
        <dbReference type="PROSITE" id="PS51088"/>
    </source>
</evidence>
<evidence type="ECO:0000256" key="3">
    <source>
        <dbReference type="SAM" id="MobiDB-lite"/>
    </source>
</evidence>
<gene>
    <name evidence="5" type="ORF">DFH07DRAFT_1038585</name>
</gene>
<dbReference type="Proteomes" id="UP001215280">
    <property type="component" value="Unassembled WGS sequence"/>
</dbReference>